<dbReference type="Pfam" id="PF22679">
    <property type="entry name" value="T1R_D3-like"/>
    <property type="match status" value="1"/>
</dbReference>
<keyword evidence="3" id="KW-1185">Reference proteome</keyword>
<dbReference type="InterPro" id="IPR027417">
    <property type="entry name" value="P-loop_NTPase"/>
</dbReference>
<name>A0A0D6MNH8_9PROT</name>
<accession>A0A0D6MNH8</accession>
<dbReference type="EMBL" id="BALE01000031">
    <property type="protein sequence ID" value="GAN54833.1"/>
    <property type="molecule type" value="Genomic_DNA"/>
</dbReference>
<proteinExistence type="predicted"/>
<dbReference type="PANTHER" id="PTHR42927">
    <property type="entry name" value="HELICASE SUPERFAMILY 1 AND 2 DOMAIN-CONTAINING PROTEIN"/>
    <property type="match status" value="1"/>
</dbReference>
<evidence type="ECO:0000313" key="3">
    <source>
        <dbReference type="Proteomes" id="UP000032679"/>
    </source>
</evidence>
<dbReference type="Pfam" id="PF18766">
    <property type="entry name" value="SWI2_SNF2"/>
    <property type="match status" value="1"/>
</dbReference>
<comment type="caution">
    <text evidence="2">The sequence shown here is derived from an EMBL/GenBank/DDBJ whole genome shotgun (WGS) entry which is preliminary data.</text>
</comment>
<dbReference type="GO" id="GO:0009035">
    <property type="term" value="F:type I site-specific deoxyribonuclease activity"/>
    <property type="evidence" value="ECO:0007669"/>
    <property type="project" value="UniProtKB-EC"/>
</dbReference>
<dbReference type="Pfam" id="PF04313">
    <property type="entry name" value="HSDR_N"/>
    <property type="match status" value="1"/>
</dbReference>
<sequence>MRDLHKEHHLESEICAELAASGWIYEAGANDAGYDKALALFPADLLAWVRVQEPDAWAQLERAQGAKAADVLALRVREALNRRGVVTVLREGIEIIGLKRTLPLCQFRPALGMNEVLQARYAANRLRVLRQVRYAQSGGNAIDLVLFLNGIPVATAELKSDFTQSVQDAIEQYQVDRVPKGEPLLSVPGGAVVHFAVSNSEVRMCTRLDGLKSMFLPFNRGNKGGAGNEPNPNGAATAYLWEEIWQPDSWLDILGRYIIARRDAKKQITGWIFPRFHQLSATRKLVRAILDEGVGHRYLIQHSAGSGKTNSIAWTAHFLSDLHDAEHHKVFDSVLVVSDRTVLDRQLAETIESFERIKGVVASISGNSGSKSEELASALKGGKKIVICTIQTFPFALAAIRALAADEKKHFAVIADEAHSSQTGTAASKLKLALSAEEVAALADGGEIGTEDVLAAEMAAKAAGDSNISYIAFTATPKSKTLELFGRLPKPHEPSGPDNLPIPFDLYTMRQAIDEEFILDVLKNYLSYKQAFRLSQDGRELDEREVDASAAKKALMQWVRLHPENIAARVQITIEHFRENVQPLLSGRARAMVVTASRREAVRWKLAMEAYVKARGYSIGLLAAFSGEVDDPEVGTEPFTEVNINPDLKGRDLREVFAEDPYRLLIVANKFQTGFDQPLLCGMYVDRRLGGLQAVQTLSRLNRSYPGKDITYVVDFVNESADILAAFQEYYETASLLDVSNPQLVVDLRYKLDDADLYDLSEVERVVQAALASGGTQGRLDAAIEPVRSRIVTRHREARAEWLAEPEGSRAREVAKGAMDSLEQFRGDLGAYVRLYEFFSQMLDYGNTAFEKLYVFAKLLTPLLKFERERETVDLAALQLTHHRMKDLGKQKLALKADGAGGLEPISDAGSGKPQDKQKTQLAAIIAAMNDLFEGDFTHGESGAFAVGTTSQMVKDGRLVDQAAANTKDQFANSPDLKDAMHDAVISSMDVHGAIGQRLLADRTLLEAFALAMVQKGGLYEALRAAKGQTATS</sequence>
<dbReference type="InterPro" id="IPR055180">
    <property type="entry name" value="HsdR_RecA-like_helicase_dom_2"/>
</dbReference>
<organism evidence="2 3">
    <name type="scientific">Tanticharoenia sakaeratensis NBRC 103193</name>
    <dbReference type="NCBI Taxonomy" id="1231623"/>
    <lineage>
        <taxon>Bacteria</taxon>
        <taxon>Pseudomonadati</taxon>
        <taxon>Pseudomonadota</taxon>
        <taxon>Alphaproteobacteria</taxon>
        <taxon>Acetobacterales</taxon>
        <taxon>Acetobacteraceae</taxon>
        <taxon>Tanticharoenia</taxon>
    </lineage>
</organism>
<dbReference type="Proteomes" id="UP000032679">
    <property type="component" value="Unassembled WGS sequence"/>
</dbReference>
<dbReference type="Gene3D" id="3.40.50.300">
    <property type="entry name" value="P-loop containing nucleotide triphosphate hydrolases"/>
    <property type="match status" value="3"/>
</dbReference>
<evidence type="ECO:0000313" key="2">
    <source>
        <dbReference type="EMBL" id="GAN54833.1"/>
    </source>
</evidence>
<dbReference type="SMART" id="SM00487">
    <property type="entry name" value="DEXDc"/>
    <property type="match status" value="1"/>
</dbReference>
<gene>
    <name evidence="2" type="ORF">Tasa_031_051</name>
</gene>
<dbReference type="GO" id="GO:0005524">
    <property type="term" value="F:ATP binding"/>
    <property type="evidence" value="ECO:0007669"/>
    <property type="project" value="UniProtKB-KW"/>
</dbReference>
<feature type="domain" description="Helicase ATP-binding" evidence="1">
    <location>
        <begin position="289"/>
        <end position="495"/>
    </location>
</feature>
<dbReference type="AlphaFoldDB" id="A0A0D6MNH8"/>
<dbReference type="PROSITE" id="PS51192">
    <property type="entry name" value="HELICASE_ATP_BIND_1"/>
    <property type="match status" value="1"/>
</dbReference>
<dbReference type="PANTHER" id="PTHR42927:SF1">
    <property type="entry name" value="HELICASE SUPERFAMILY 1 AND 2 DOMAIN-CONTAINING PROTEIN"/>
    <property type="match status" value="1"/>
</dbReference>
<dbReference type="InterPro" id="IPR040980">
    <property type="entry name" value="SWI2_SNF2"/>
</dbReference>
<dbReference type="OrthoDB" id="9758243at2"/>
<reference evidence="2 3" key="1">
    <citation type="submission" date="2012-10" db="EMBL/GenBank/DDBJ databases">
        <title>Genome sequencing of Tanticharoenia sakaeratensis NBRC 103193.</title>
        <authorList>
            <person name="Azuma Y."/>
            <person name="Hadano H."/>
            <person name="Hirakawa H."/>
            <person name="Matsushita K."/>
        </authorList>
    </citation>
    <scope>NUCLEOTIDE SEQUENCE [LARGE SCALE GENOMIC DNA]</scope>
    <source>
        <strain evidence="2 3">NBRC 103193</strain>
    </source>
</reference>
<dbReference type="InterPro" id="IPR014001">
    <property type="entry name" value="Helicase_ATP-bd"/>
</dbReference>
<dbReference type="GO" id="GO:0003677">
    <property type="term" value="F:DNA binding"/>
    <property type="evidence" value="ECO:0007669"/>
    <property type="project" value="UniProtKB-KW"/>
</dbReference>
<evidence type="ECO:0000259" key="1">
    <source>
        <dbReference type="PROSITE" id="PS51192"/>
    </source>
</evidence>
<dbReference type="GO" id="GO:0009307">
    <property type="term" value="P:DNA restriction-modification system"/>
    <property type="evidence" value="ECO:0007669"/>
    <property type="project" value="UniProtKB-KW"/>
</dbReference>
<dbReference type="Gene3D" id="3.90.1570.50">
    <property type="match status" value="1"/>
</dbReference>
<protein>
    <submittedName>
        <fullName evidence="2">Type-1 restriction enzyme MjaXP R protein</fullName>
    </submittedName>
</protein>
<dbReference type="RefSeq" id="WP_048849471.1">
    <property type="nucleotide sequence ID" value="NZ_BALE01000031.1"/>
</dbReference>
<dbReference type="SUPFAM" id="SSF52540">
    <property type="entry name" value="P-loop containing nucleoside triphosphate hydrolases"/>
    <property type="match status" value="1"/>
</dbReference>
<dbReference type="InterPro" id="IPR007409">
    <property type="entry name" value="Restrct_endonuc_type1_HsdR_N"/>
</dbReference>
<dbReference type="STRING" id="1231623.Tasa_031_051"/>